<dbReference type="PROSITE" id="PS51257">
    <property type="entry name" value="PROKAR_LIPOPROTEIN"/>
    <property type="match status" value="1"/>
</dbReference>
<comment type="caution">
    <text evidence="2">The sequence shown here is derived from an EMBL/GenBank/DDBJ whole genome shotgun (WGS) entry which is preliminary data.</text>
</comment>
<keyword evidence="3" id="KW-1185">Reference proteome</keyword>
<evidence type="ECO:0000259" key="1">
    <source>
        <dbReference type="Pfam" id="PF01764"/>
    </source>
</evidence>
<dbReference type="Pfam" id="PF01764">
    <property type="entry name" value="Lipase_3"/>
    <property type="match status" value="1"/>
</dbReference>
<dbReference type="InterPro" id="IPR029058">
    <property type="entry name" value="AB_hydrolase_fold"/>
</dbReference>
<proteinExistence type="predicted"/>
<dbReference type="GO" id="GO:0006629">
    <property type="term" value="P:lipid metabolic process"/>
    <property type="evidence" value="ECO:0007669"/>
    <property type="project" value="InterPro"/>
</dbReference>
<dbReference type="InterPro" id="IPR051218">
    <property type="entry name" value="Sec_MonoDiacylglyc_Lipase"/>
</dbReference>
<dbReference type="SUPFAM" id="SSF53474">
    <property type="entry name" value="alpha/beta-Hydrolases"/>
    <property type="match status" value="1"/>
</dbReference>
<gene>
    <name evidence="2" type="ORF">GSM42_17420</name>
</gene>
<evidence type="ECO:0000313" key="3">
    <source>
        <dbReference type="Proteomes" id="UP000430692"/>
    </source>
</evidence>
<evidence type="ECO:0000313" key="2">
    <source>
        <dbReference type="EMBL" id="MXQ55464.1"/>
    </source>
</evidence>
<accession>A0A6I4W3V6</accession>
<name>A0A6I4W3V6_9BACL</name>
<organism evidence="2 3">
    <name type="scientific">Shimazuella alba</name>
    <dbReference type="NCBI Taxonomy" id="2690964"/>
    <lineage>
        <taxon>Bacteria</taxon>
        <taxon>Bacillati</taxon>
        <taxon>Bacillota</taxon>
        <taxon>Bacilli</taxon>
        <taxon>Bacillales</taxon>
        <taxon>Thermoactinomycetaceae</taxon>
        <taxon>Shimazuella</taxon>
    </lineage>
</organism>
<dbReference type="InterPro" id="IPR002921">
    <property type="entry name" value="Fungal_lipase-type"/>
</dbReference>
<dbReference type="AlphaFoldDB" id="A0A6I4W3V6"/>
<dbReference type="CDD" id="cd00519">
    <property type="entry name" value="Lipase_3"/>
    <property type="match status" value="1"/>
</dbReference>
<protein>
    <submittedName>
        <fullName evidence="2">Lipase family protein</fullName>
    </submittedName>
</protein>
<dbReference type="PANTHER" id="PTHR45856">
    <property type="entry name" value="ALPHA/BETA-HYDROLASES SUPERFAMILY PROTEIN"/>
    <property type="match status" value="1"/>
</dbReference>
<dbReference type="RefSeq" id="WP_160802814.1">
    <property type="nucleotide sequence ID" value="NZ_WUUL01000014.1"/>
</dbReference>
<feature type="domain" description="Fungal lipase-type" evidence="1">
    <location>
        <begin position="69"/>
        <end position="200"/>
    </location>
</feature>
<dbReference type="Proteomes" id="UP000430692">
    <property type="component" value="Unassembled WGS sequence"/>
</dbReference>
<reference evidence="2 3" key="1">
    <citation type="submission" date="2019-12" db="EMBL/GenBank/DDBJ databases">
        <title>Whole-genome analyses of novel actinobacteria.</title>
        <authorList>
            <person name="Sahin N."/>
            <person name="Saygin H."/>
        </authorList>
    </citation>
    <scope>NUCLEOTIDE SEQUENCE [LARGE SCALE GENOMIC DNA]</scope>
    <source>
        <strain evidence="2 3">KC615</strain>
    </source>
</reference>
<dbReference type="Gene3D" id="3.40.50.1820">
    <property type="entry name" value="alpha/beta hydrolase"/>
    <property type="match status" value="1"/>
</dbReference>
<sequence length="301" mass="34531">MGSRVNQTLINNSLFLLACCGQTRNLDNRLRFVVPKNLGYRLVHVFCLPRKYGREAFGYLMENKDNLILAFKGTSIRVFDLSIDLNLYQTRYPYIYGAGKTHEGFTYLYGYLRESIIATCCGLAKKRKRRLYITGYSLGGAIATLAAVDIAKHTPFRHPKVYTFGAPRVGNPTFAYAYNSNIKESIRIVNVHDYIPLEPQANIKPPFTKKGLTYQHVKGYFPISFQCKKGNIPLEFPLLKNHQLDMYFSALARCSPRYAEQLCCENPRFCPPIRRDLRVNQYYNIASEKTHCRGSGMKASW</sequence>
<dbReference type="PANTHER" id="PTHR45856:SF24">
    <property type="entry name" value="FUNGAL LIPASE-LIKE DOMAIN-CONTAINING PROTEIN"/>
    <property type="match status" value="1"/>
</dbReference>
<dbReference type="EMBL" id="WUUL01000014">
    <property type="protein sequence ID" value="MXQ55464.1"/>
    <property type="molecule type" value="Genomic_DNA"/>
</dbReference>